<keyword evidence="3" id="KW-1185">Reference proteome</keyword>
<name>A0A3L6S5J3_PANMI</name>
<gene>
    <name evidence="2" type="ORF">C2845_PM02G18830</name>
</gene>
<evidence type="ECO:0000313" key="3">
    <source>
        <dbReference type="Proteomes" id="UP000275267"/>
    </source>
</evidence>
<dbReference type="PANTHER" id="PTHR47069:SF8">
    <property type="entry name" value="MYB_SANT-LIKE DOMAIN-CONTAINING PROTEIN"/>
    <property type="match status" value="1"/>
</dbReference>
<evidence type="ECO:0000313" key="2">
    <source>
        <dbReference type="EMBL" id="RLN16245.1"/>
    </source>
</evidence>
<dbReference type="STRING" id="4540.A0A3L6S5J3"/>
<organism evidence="2 3">
    <name type="scientific">Panicum miliaceum</name>
    <name type="common">Proso millet</name>
    <name type="synonym">Broomcorn millet</name>
    <dbReference type="NCBI Taxonomy" id="4540"/>
    <lineage>
        <taxon>Eukaryota</taxon>
        <taxon>Viridiplantae</taxon>
        <taxon>Streptophyta</taxon>
        <taxon>Embryophyta</taxon>
        <taxon>Tracheophyta</taxon>
        <taxon>Spermatophyta</taxon>
        <taxon>Magnoliopsida</taxon>
        <taxon>Liliopsida</taxon>
        <taxon>Poales</taxon>
        <taxon>Poaceae</taxon>
        <taxon>PACMAD clade</taxon>
        <taxon>Panicoideae</taxon>
        <taxon>Panicodae</taxon>
        <taxon>Paniceae</taxon>
        <taxon>Panicinae</taxon>
        <taxon>Panicum</taxon>
        <taxon>Panicum sect. Panicum</taxon>
    </lineage>
</organism>
<dbReference type="AlphaFoldDB" id="A0A3L6S5J3"/>
<dbReference type="EMBL" id="PQIB02000005">
    <property type="protein sequence ID" value="RLN16245.1"/>
    <property type="molecule type" value="Genomic_DNA"/>
</dbReference>
<comment type="caution">
    <text evidence="2">The sequence shown here is derived from an EMBL/GenBank/DDBJ whole genome shotgun (WGS) entry which is preliminary data.</text>
</comment>
<sequence length="417" mass="46972">MRTTPARLNQIKENGSNQDFRDKAFPYEDELDYLFGSMDSEDGQLLCVGGVGDRTPSRGSEDNQRSEDNLAWSEDNVGRSTVGHVARRLWREQTVDSPPPKKTKSMESYVERISESMIQRSKNEGSAVRREQEEIKELLKLVEQDGVRNGSELYFIATELFKYPARHTSYKCIDAAGIELNGFNGPGIMSRRSDTSPWSLRISFASAWRVSVKCIHGHMAADPLFYSSRSISFYRGTTDRKRLVEKEFLASRSGSSTLLVGSANSVNWSPPSSTVKILRRGVAIPSRPCAGEAVLIGTARQSHPAPSAKPCHSIVMERVRRVMMTLRPVPSRGREGRIVAVCCHNMGTVTLWREWLTVYDELIPRLVLILRTYFWGPPIGLPVGEVGTCKLEPSRSSRSEPWYGLGLRCSYSWRYRP</sequence>
<protein>
    <submittedName>
        <fullName evidence="2">Uncharacterized protein</fullName>
    </submittedName>
</protein>
<proteinExistence type="predicted"/>
<dbReference type="PANTHER" id="PTHR47069">
    <property type="match status" value="1"/>
</dbReference>
<dbReference type="Proteomes" id="UP000275267">
    <property type="component" value="Unassembled WGS sequence"/>
</dbReference>
<evidence type="ECO:0000256" key="1">
    <source>
        <dbReference type="SAM" id="MobiDB-lite"/>
    </source>
</evidence>
<reference evidence="3" key="1">
    <citation type="journal article" date="2019" name="Nat. Commun.">
        <title>The genome of broomcorn millet.</title>
        <authorList>
            <person name="Zou C."/>
            <person name="Miki D."/>
            <person name="Li D."/>
            <person name="Tang Q."/>
            <person name="Xiao L."/>
            <person name="Rajput S."/>
            <person name="Deng P."/>
            <person name="Jia W."/>
            <person name="Huang R."/>
            <person name="Zhang M."/>
            <person name="Sun Y."/>
            <person name="Hu J."/>
            <person name="Fu X."/>
            <person name="Schnable P.S."/>
            <person name="Li F."/>
            <person name="Zhang H."/>
            <person name="Feng B."/>
            <person name="Zhu X."/>
            <person name="Liu R."/>
            <person name="Schnable J.C."/>
            <person name="Zhu J.-K."/>
            <person name="Zhang H."/>
        </authorList>
    </citation>
    <scope>NUCLEOTIDE SEQUENCE [LARGE SCALE GENOMIC DNA]</scope>
</reference>
<feature type="compositionally biased region" description="Basic and acidic residues" evidence="1">
    <location>
        <begin position="55"/>
        <end position="68"/>
    </location>
</feature>
<feature type="region of interest" description="Disordered" evidence="1">
    <location>
        <begin position="50"/>
        <end position="77"/>
    </location>
</feature>
<accession>A0A3L6S5J3</accession>